<dbReference type="NCBIfam" id="TIGR00058">
    <property type="entry name" value="Hemerythrin"/>
    <property type="match status" value="1"/>
</dbReference>
<evidence type="ECO:0000256" key="1">
    <source>
        <dbReference type="ARBA" id="ARBA00010587"/>
    </source>
</evidence>
<feature type="binding site" evidence="4">
    <location>
        <position position="60"/>
    </location>
    <ligand>
        <name>Fe cation</name>
        <dbReference type="ChEBI" id="CHEBI:24875"/>
        <label>1</label>
    </ligand>
</feature>
<feature type="domain" description="Hemerythrin-like" evidence="5">
    <location>
        <begin position="18"/>
        <end position="119"/>
    </location>
</feature>
<dbReference type="PROSITE" id="PS00550">
    <property type="entry name" value="HEMERYTHRINS"/>
    <property type="match status" value="1"/>
</dbReference>
<reference evidence="6" key="1">
    <citation type="submission" date="2016-10" db="EMBL/GenBank/DDBJ databases">
        <title>Discovery and evolution of novel hemerythrin genes in annelid worms.</title>
        <authorList>
            <person name="Costa-Paiva E.M."/>
            <person name="Whelan N.V."/>
            <person name="Waits D.S."/>
            <person name="Santos S."/>
            <person name="Schrago C.G."/>
            <person name="Halanych K.M."/>
        </authorList>
    </citation>
    <scope>NUCLEOTIDE SEQUENCE</scope>
</reference>
<feature type="binding site" evidence="4">
    <location>
        <position position="113"/>
    </location>
    <ligand>
        <name>Fe cation</name>
        <dbReference type="ChEBI" id="CHEBI:24875"/>
        <label>2</label>
    </ligand>
</feature>
<dbReference type="SUPFAM" id="SSF47188">
    <property type="entry name" value="Hemerythrin-like"/>
    <property type="match status" value="1"/>
</dbReference>
<dbReference type="PANTHER" id="PTHR37164:SF1">
    <property type="entry name" value="BACTERIOHEMERYTHRIN"/>
    <property type="match status" value="1"/>
</dbReference>
<feature type="binding site" evidence="4">
    <location>
        <position position="113"/>
    </location>
    <ligand>
        <name>Fe cation</name>
        <dbReference type="ChEBI" id="CHEBI:24875"/>
        <label>1</label>
    </ligand>
</feature>
<organism evidence="6">
    <name type="scientific">Delaya leruthi</name>
    <dbReference type="NCBI Taxonomy" id="1963245"/>
    <lineage>
        <taxon>Eukaryota</taxon>
        <taxon>Metazoa</taxon>
        <taxon>Spiralia</taxon>
        <taxon>Lophotrochozoa</taxon>
        <taxon>Annelida</taxon>
        <taxon>Clitellata</taxon>
        <taxon>Oligochaeta</taxon>
        <taxon>Haplotaxida</taxon>
        <taxon>Haplotaxina</taxon>
        <taxon>Haplotaxidae</taxon>
        <taxon>Delaya</taxon>
    </lineage>
</organism>
<dbReference type="CDD" id="cd12107">
    <property type="entry name" value="Hemerythrin"/>
    <property type="match status" value="1"/>
</dbReference>
<feature type="binding site" evidence="4">
    <location>
        <position position="79"/>
    </location>
    <ligand>
        <name>Fe cation</name>
        <dbReference type="ChEBI" id="CHEBI:24875"/>
        <label>2</label>
    </ligand>
</feature>
<dbReference type="Gene3D" id="1.20.120.50">
    <property type="entry name" value="Hemerythrin-like"/>
    <property type="match status" value="1"/>
</dbReference>
<dbReference type="AlphaFoldDB" id="A0A1S6QCI3"/>
<dbReference type="InterPro" id="IPR035938">
    <property type="entry name" value="Hemerythrin-like_sf"/>
</dbReference>
<dbReference type="InterPro" id="IPR050669">
    <property type="entry name" value="Hemerythrin"/>
</dbReference>
<dbReference type="Pfam" id="PF01814">
    <property type="entry name" value="Hemerythrin"/>
    <property type="match status" value="1"/>
</dbReference>
<protein>
    <submittedName>
        <fullName evidence="6">Hemerythrin</fullName>
    </submittedName>
</protein>
<dbReference type="PANTHER" id="PTHR37164">
    <property type="entry name" value="BACTERIOHEMERYTHRIN"/>
    <property type="match status" value="1"/>
</dbReference>
<comment type="similarity">
    <text evidence="1">Belongs to the hemerythrin family.</text>
</comment>
<dbReference type="InterPro" id="IPR012312">
    <property type="entry name" value="Hemerythrin-like"/>
</dbReference>
<feature type="binding site" evidence="4">
    <location>
        <position position="60"/>
    </location>
    <ligand>
        <name>Fe cation</name>
        <dbReference type="ChEBI" id="CHEBI:24875"/>
        <label>2</label>
    </ligand>
</feature>
<evidence type="ECO:0000259" key="5">
    <source>
        <dbReference type="Pfam" id="PF01814"/>
    </source>
</evidence>
<evidence type="ECO:0000256" key="2">
    <source>
        <dbReference type="ARBA" id="ARBA00022723"/>
    </source>
</evidence>
<dbReference type="InterPro" id="IPR016131">
    <property type="entry name" value="Haemerythrin_Fe_BS"/>
</dbReference>
<feature type="binding site" evidence="4">
    <location>
        <position position="108"/>
    </location>
    <ligand>
        <name>Fe cation</name>
        <dbReference type="ChEBI" id="CHEBI:24875"/>
        <label>2</label>
    </ligand>
</feature>
<evidence type="ECO:0000256" key="3">
    <source>
        <dbReference type="ARBA" id="ARBA00023004"/>
    </source>
</evidence>
<name>A0A1S6QCI3_9ANNE</name>
<dbReference type="GO" id="GO:0005506">
    <property type="term" value="F:iron ion binding"/>
    <property type="evidence" value="ECO:0007669"/>
    <property type="project" value="InterPro"/>
</dbReference>
<accession>A0A1S6QCI3</accession>
<feature type="binding site" evidence="4">
    <location>
        <position position="56"/>
    </location>
    <ligand>
        <name>Fe cation</name>
        <dbReference type="ChEBI" id="CHEBI:24875"/>
        <label>1</label>
    </ligand>
</feature>
<sequence length="120" mass="13740">MSFEIPEPYVWDESFKVFYELLDEEHKGLFKGIFDVAKSPDDGGKLQDLKDIVSKHFADEEDMMAKASYPDLGSHKELHVDFLAKLKEVSAPVPTATVDFAKDWLVNHIKGIDHKYINKL</sequence>
<dbReference type="PRINTS" id="PR00186">
    <property type="entry name" value="HEMERYTHRIN"/>
</dbReference>
<keyword evidence="2 4" id="KW-0479">Metal-binding</keyword>
<dbReference type="PIRSF" id="PIRSF002033">
    <property type="entry name" value="Hemerythrin"/>
    <property type="match status" value="1"/>
</dbReference>
<dbReference type="InterPro" id="IPR012827">
    <property type="entry name" value="Hemerythrin_metal-bd"/>
</dbReference>
<evidence type="ECO:0000313" key="6">
    <source>
        <dbReference type="EMBL" id="AQV13624.1"/>
    </source>
</evidence>
<dbReference type="InterPro" id="IPR002063">
    <property type="entry name" value="Haemerythrin"/>
</dbReference>
<proteinExistence type="evidence at transcript level"/>
<evidence type="ECO:0000256" key="4">
    <source>
        <dbReference type="PIRSR" id="PIRSR002033-1"/>
    </source>
</evidence>
<feature type="binding site" evidence="4">
    <location>
        <position position="75"/>
    </location>
    <ligand>
        <name>Fe cation</name>
        <dbReference type="ChEBI" id="CHEBI:24875"/>
        <label>2</label>
    </ligand>
</feature>
<keyword evidence="3 4" id="KW-0408">Iron</keyword>
<dbReference type="NCBIfam" id="TIGR02481">
    <property type="entry name" value="hemeryth_dom"/>
    <property type="match status" value="1"/>
</dbReference>
<dbReference type="EMBL" id="KY007326">
    <property type="protein sequence ID" value="AQV13624.1"/>
    <property type="molecule type" value="mRNA"/>
</dbReference>
<feature type="binding site" evidence="4">
    <location>
        <position position="26"/>
    </location>
    <ligand>
        <name>Fe cation</name>
        <dbReference type="ChEBI" id="CHEBI:24875"/>
        <label>1</label>
    </ligand>
</feature>